<organism evidence="1 2">
    <name type="scientific">Pseudomonas syringae pv. cilantro</name>
    <dbReference type="NCBI Taxonomy" id="81035"/>
    <lineage>
        <taxon>Bacteria</taxon>
        <taxon>Pseudomonadati</taxon>
        <taxon>Pseudomonadota</taxon>
        <taxon>Gammaproteobacteria</taxon>
        <taxon>Pseudomonadales</taxon>
        <taxon>Pseudomonadaceae</taxon>
        <taxon>Pseudomonas</taxon>
        <taxon>Pseudomonas syringae</taxon>
    </lineage>
</organism>
<dbReference type="Proteomes" id="UP000037891">
    <property type="component" value="Unassembled WGS sequence"/>
</dbReference>
<gene>
    <name evidence="1" type="ORF">ABJ99_1449</name>
</gene>
<name>A0A0N0XBU7_PSESX</name>
<evidence type="ECO:0000313" key="2">
    <source>
        <dbReference type="Proteomes" id="UP000037891"/>
    </source>
</evidence>
<reference evidence="1 2" key="2">
    <citation type="submission" date="2015-10" db="EMBL/GenBank/DDBJ databases">
        <title>Comparative genomics and high-throughput reverse genetic screens identify a new phytobacterial MAMP and an Arabidopsis receptor required for immune elicitation.</title>
        <authorList>
            <person name="Mott G.A."/>
            <person name="Thakur S."/>
            <person name="Wang P.W."/>
            <person name="Desveaux D."/>
            <person name="Guttman D.S."/>
        </authorList>
    </citation>
    <scope>NUCLEOTIDE SEQUENCE [LARGE SCALE GENOMIC DNA]</scope>
    <source>
        <strain evidence="1 2">0788_9</strain>
    </source>
</reference>
<dbReference type="RefSeq" id="WP_054086363.1">
    <property type="nucleotide sequence ID" value="NZ_LGLN01000056.1"/>
</dbReference>
<sequence length="76" mass="8627">MAMTSTTATPAQRAWLEHYERETTFEPLHQGELDSGTMTWAEVARANVDWFEFWAMDAHLAIQKNNPADLEDDSAA</sequence>
<protein>
    <submittedName>
        <fullName evidence="1">Uncharacterized protein</fullName>
    </submittedName>
</protein>
<reference evidence="1 2" key="1">
    <citation type="submission" date="2015-07" db="EMBL/GenBank/DDBJ databases">
        <authorList>
            <person name="Noorani M."/>
        </authorList>
    </citation>
    <scope>NUCLEOTIDE SEQUENCE [LARGE SCALE GENOMIC DNA]</scope>
    <source>
        <strain evidence="1 2">0788_9</strain>
    </source>
</reference>
<comment type="caution">
    <text evidence="1">The sequence shown here is derived from an EMBL/GenBank/DDBJ whole genome shotgun (WGS) entry which is preliminary data.</text>
</comment>
<accession>A0A0N0XBU7</accession>
<dbReference type="PATRIC" id="fig|81035.3.peg.1551"/>
<dbReference type="AlphaFoldDB" id="A0A0N0XBU7"/>
<evidence type="ECO:0000313" key="1">
    <source>
        <dbReference type="EMBL" id="KPC30070.1"/>
    </source>
</evidence>
<dbReference type="EMBL" id="LGLN01000056">
    <property type="protein sequence ID" value="KPC30070.1"/>
    <property type="molecule type" value="Genomic_DNA"/>
</dbReference>
<proteinExistence type="predicted"/>